<dbReference type="InterPro" id="IPR002176">
    <property type="entry name" value="X-over_junc_endoDNase_RuvC"/>
</dbReference>
<feature type="binding site" evidence="13">
    <location>
        <position position="141"/>
    </location>
    <ligand>
        <name>Mg(2+)</name>
        <dbReference type="ChEBI" id="CHEBI:18420"/>
        <label>1</label>
    </ligand>
</feature>
<protein>
    <recommendedName>
        <fullName evidence="13 14">Crossover junction endodeoxyribonuclease RuvC</fullName>
        <ecNumber evidence="13 14">3.1.21.10</ecNumber>
    </recommendedName>
    <alternativeName>
        <fullName evidence="13">Holliday junction nuclease RuvC</fullName>
    </alternativeName>
    <alternativeName>
        <fullName evidence="13">Holliday junction resolvase RuvC</fullName>
    </alternativeName>
</protein>
<comment type="subunit">
    <text evidence="13">Homodimer which binds Holliday junction (HJ) DNA. The HJ becomes 2-fold symmetrical on binding to RuvC with unstacked arms; it has a different conformation from HJ DNA in complex with RuvA. In the full resolvosome a probable DNA-RuvA(4)-RuvB(12)-RuvC(2) complex forms which resolves the HJ.</text>
</comment>
<evidence type="ECO:0000256" key="4">
    <source>
        <dbReference type="ARBA" id="ARBA00022723"/>
    </source>
</evidence>
<comment type="similarity">
    <text evidence="1 13">Belongs to the RuvC family.</text>
</comment>
<evidence type="ECO:0000313" key="16">
    <source>
        <dbReference type="EMBL" id="MBS2965213.1"/>
    </source>
</evidence>
<proteinExistence type="inferred from homology"/>
<keyword evidence="3 13" id="KW-0540">Nuclease</keyword>
<dbReference type="GO" id="GO:0006310">
    <property type="term" value="P:DNA recombination"/>
    <property type="evidence" value="ECO:0007669"/>
    <property type="project" value="UniProtKB-UniRule"/>
</dbReference>
<evidence type="ECO:0000313" key="17">
    <source>
        <dbReference type="Proteomes" id="UP000677913"/>
    </source>
</evidence>
<evidence type="ECO:0000256" key="2">
    <source>
        <dbReference type="ARBA" id="ARBA00022490"/>
    </source>
</evidence>
<dbReference type="NCBIfam" id="TIGR00228">
    <property type="entry name" value="ruvC"/>
    <property type="match status" value="1"/>
</dbReference>
<comment type="function">
    <text evidence="13">The RuvA-RuvB-RuvC complex processes Holliday junction (HJ) DNA during genetic recombination and DNA repair. Endonuclease that resolves HJ intermediates. Cleaves cruciform DNA by making single-stranded nicks across the HJ at symmetrical positions within the homologous arms, yielding a 5'-phosphate and a 3'-hydroxyl group; requires a central core of homology in the junction. The consensus cleavage sequence is 5'-(A/T)TT(C/G)-3'. Cleavage occurs on the 3'-side of the TT dinucleotide at the point of strand exchange. HJ branch migration catalyzed by RuvA-RuvB allows RuvC to scan DNA until it finds its consensus sequence, where it cleaves and resolves the cruciform DNA.</text>
</comment>
<dbReference type="GO" id="GO:0006281">
    <property type="term" value="P:DNA repair"/>
    <property type="evidence" value="ECO:0007669"/>
    <property type="project" value="UniProtKB-UniRule"/>
</dbReference>
<dbReference type="PROSITE" id="PS01321">
    <property type="entry name" value="RUVC"/>
    <property type="match status" value="1"/>
</dbReference>
<comment type="cofactor">
    <cofactor evidence="13">
        <name>Mg(2+)</name>
        <dbReference type="ChEBI" id="CHEBI:18420"/>
    </cofactor>
    <text evidence="13">Binds 2 Mg(2+) ion per subunit.</text>
</comment>
<keyword evidence="7 13" id="KW-0378">Hydrolase</keyword>
<evidence type="ECO:0000256" key="5">
    <source>
        <dbReference type="ARBA" id="ARBA00022759"/>
    </source>
</evidence>
<sequence length="192" mass="20469">MRVLGVDPGLTRMGVGVVDGRIGAPLAMVAAGVVRTPADEPIHRRLLAIDEQINEWLDEYKPDAVAVERMFAQEGVRTIMGTAQAAGVAMVAAARRALPVAMHTPSEVKAAITGDGRAQKEQVAAMVVRLLKLSEAPKPIDATDALALAICHVWRGGAADRIAEALQRQGMSLPSGNVPMHRERGRRKGGFR</sequence>
<dbReference type="AlphaFoldDB" id="A0A8J8BDG2"/>
<keyword evidence="8 13" id="KW-0460">Magnesium</keyword>
<feature type="active site" evidence="13">
    <location>
        <position position="7"/>
    </location>
</feature>
<feature type="active site" evidence="13">
    <location>
        <position position="141"/>
    </location>
</feature>
<feature type="binding site" evidence="13">
    <location>
        <position position="68"/>
    </location>
    <ligand>
        <name>Mg(2+)</name>
        <dbReference type="ChEBI" id="CHEBI:18420"/>
        <label>2</label>
    </ligand>
</feature>
<evidence type="ECO:0000256" key="13">
    <source>
        <dbReference type="HAMAP-Rule" id="MF_00034"/>
    </source>
</evidence>
<keyword evidence="11 13" id="KW-0234">DNA repair</keyword>
<evidence type="ECO:0000256" key="10">
    <source>
        <dbReference type="ARBA" id="ARBA00023172"/>
    </source>
</evidence>
<dbReference type="HAMAP" id="MF_00034">
    <property type="entry name" value="RuvC"/>
    <property type="match status" value="1"/>
</dbReference>
<dbReference type="GO" id="GO:0008821">
    <property type="term" value="F:crossover junction DNA endonuclease activity"/>
    <property type="evidence" value="ECO:0007669"/>
    <property type="project" value="UniProtKB-UniRule"/>
</dbReference>
<dbReference type="GO" id="GO:0000287">
    <property type="term" value="F:magnesium ion binding"/>
    <property type="evidence" value="ECO:0007669"/>
    <property type="project" value="UniProtKB-UniRule"/>
</dbReference>
<dbReference type="GO" id="GO:0003677">
    <property type="term" value="F:DNA binding"/>
    <property type="evidence" value="ECO:0007669"/>
    <property type="project" value="UniProtKB-KW"/>
</dbReference>
<evidence type="ECO:0000256" key="9">
    <source>
        <dbReference type="ARBA" id="ARBA00023125"/>
    </source>
</evidence>
<feature type="active site" evidence="13">
    <location>
        <position position="68"/>
    </location>
</feature>
<dbReference type="EC" id="3.1.21.10" evidence="13 14"/>
<evidence type="ECO:0000256" key="6">
    <source>
        <dbReference type="ARBA" id="ARBA00022763"/>
    </source>
</evidence>
<dbReference type="CDD" id="cd16962">
    <property type="entry name" value="RuvC"/>
    <property type="match status" value="1"/>
</dbReference>
<evidence type="ECO:0000256" key="8">
    <source>
        <dbReference type="ARBA" id="ARBA00022842"/>
    </source>
</evidence>
<dbReference type="Proteomes" id="UP000677913">
    <property type="component" value="Unassembled WGS sequence"/>
</dbReference>
<reference evidence="16" key="1">
    <citation type="submission" date="2021-04" db="EMBL/GenBank/DDBJ databases">
        <title>Genome based classification of Actinospica acidithermotolerans sp. nov., an actinobacterium isolated from an Indonesian hot spring.</title>
        <authorList>
            <person name="Kusuma A.B."/>
            <person name="Putra K.E."/>
            <person name="Nafisah S."/>
            <person name="Loh J."/>
            <person name="Nouioui I."/>
            <person name="Goodfellow M."/>
        </authorList>
    </citation>
    <scope>NUCLEOTIDE SEQUENCE</scope>
    <source>
        <strain evidence="16">DSM 45618</strain>
    </source>
</reference>
<keyword evidence="5 13" id="KW-0255">Endonuclease</keyword>
<comment type="caution">
    <text evidence="16">The sequence shown here is derived from an EMBL/GenBank/DDBJ whole genome shotgun (WGS) entry which is preliminary data.</text>
</comment>
<dbReference type="InterPro" id="IPR012337">
    <property type="entry name" value="RNaseH-like_sf"/>
</dbReference>
<keyword evidence="9 13" id="KW-0238">DNA-binding</keyword>
<feature type="compositionally biased region" description="Basic residues" evidence="15">
    <location>
        <begin position="183"/>
        <end position="192"/>
    </location>
</feature>
<dbReference type="Gene3D" id="3.30.420.10">
    <property type="entry name" value="Ribonuclease H-like superfamily/Ribonuclease H"/>
    <property type="match status" value="1"/>
</dbReference>
<feature type="binding site" evidence="13">
    <location>
        <position position="7"/>
    </location>
    <ligand>
        <name>Mg(2+)</name>
        <dbReference type="ChEBI" id="CHEBI:18420"/>
        <label>1</label>
    </ligand>
</feature>
<comment type="subcellular location">
    <subcellularLocation>
        <location evidence="13">Cytoplasm</location>
    </subcellularLocation>
</comment>
<dbReference type="GO" id="GO:0005737">
    <property type="term" value="C:cytoplasm"/>
    <property type="evidence" value="ECO:0007669"/>
    <property type="project" value="UniProtKB-SubCell"/>
</dbReference>
<dbReference type="RefSeq" id="WP_211469572.1">
    <property type="nucleotide sequence ID" value="NZ_JAGSXH010000074.1"/>
</dbReference>
<keyword evidence="6 13" id="KW-0227">DNA damage</keyword>
<keyword evidence="2 13" id="KW-0963">Cytoplasm</keyword>
<accession>A0A8J8BDG2</accession>
<dbReference type="InterPro" id="IPR020563">
    <property type="entry name" value="X-over_junc_endoDNase_Mg_BS"/>
</dbReference>
<comment type="catalytic activity">
    <reaction evidence="12 13">
        <text>Endonucleolytic cleavage at a junction such as a reciprocal single-stranded crossover between two homologous DNA duplexes (Holliday junction).</text>
        <dbReference type="EC" id="3.1.21.10"/>
    </reaction>
</comment>
<dbReference type="EMBL" id="JAGSXH010000074">
    <property type="protein sequence ID" value="MBS2965213.1"/>
    <property type="molecule type" value="Genomic_DNA"/>
</dbReference>
<keyword evidence="4 13" id="KW-0479">Metal-binding</keyword>
<dbReference type="PANTHER" id="PTHR30194">
    <property type="entry name" value="CROSSOVER JUNCTION ENDODEOXYRIBONUCLEASE RUVC"/>
    <property type="match status" value="1"/>
</dbReference>
<organism evidence="16 17">
    <name type="scientific">Actinocrinis puniceicyclus</name>
    <dbReference type="NCBI Taxonomy" id="977794"/>
    <lineage>
        <taxon>Bacteria</taxon>
        <taxon>Bacillati</taxon>
        <taxon>Actinomycetota</taxon>
        <taxon>Actinomycetes</taxon>
        <taxon>Catenulisporales</taxon>
        <taxon>Actinospicaceae</taxon>
        <taxon>Actinocrinis</taxon>
    </lineage>
</organism>
<evidence type="ECO:0000256" key="11">
    <source>
        <dbReference type="ARBA" id="ARBA00023204"/>
    </source>
</evidence>
<feature type="region of interest" description="Disordered" evidence="15">
    <location>
        <begin position="170"/>
        <end position="192"/>
    </location>
</feature>
<name>A0A8J8BDG2_9ACTN</name>
<dbReference type="Pfam" id="PF02075">
    <property type="entry name" value="RuvC"/>
    <property type="match status" value="1"/>
</dbReference>
<dbReference type="SUPFAM" id="SSF53098">
    <property type="entry name" value="Ribonuclease H-like"/>
    <property type="match status" value="1"/>
</dbReference>
<dbReference type="PRINTS" id="PR00696">
    <property type="entry name" value="RSOLVASERUVC"/>
</dbReference>
<evidence type="ECO:0000256" key="1">
    <source>
        <dbReference type="ARBA" id="ARBA00009518"/>
    </source>
</evidence>
<dbReference type="PANTHER" id="PTHR30194:SF3">
    <property type="entry name" value="CROSSOVER JUNCTION ENDODEOXYRIBONUCLEASE RUVC"/>
    <property type="match status" value="1"/>
</dbReference>
<keyword evidence="17" id="KW-1185">Reference proteome</keyword>
<evidence type="ECO:0000256" key="14">
    <source>
        <dbReference type="NCBIfam" id="TIGR00228"/>
    </source>
</evidence>
<evidence type="ECO:0000256" key="15">
    <source>
        <dbReference type="SAM" id="MobiDB-lite"/>
    </source>
</evidence>
<gene>
    <name evidence="13 16" type="primary">ruvC</name>
    <name evidence="16" type="ORF">KGA66_19340</name>
</gene>
<dbReference type="GO" id="GO:0048476">
    <property type="term" value="C:Holliday junction resolvase complex"/>
    <property type="evidence" value="ECO:0007669"/>
    <property type="project" value="UniProtKB-UniRule"/>
</dbReference>
<evidence type="ECO:0000256" key="3">
    <source>
        <dbReference type="ARBA" id="ARBA00022722"/>
    </source>
</evidence>
<dbReference type="InterPro" id="IPR036397">
    <property type="entry name" value="RNaseH_sf"/>
</dbReference>
<keyword evidence="10 13" id="KW-0233">DNA recombination</keyword>
<dbReference type="FunFam" id="3.30.420.10:FF:000002">
    <property type="entry name" value="Crossover junction endodeoxyribonuclease RuvC"/>
    <property type="match status" value="1"/>
</dbReference>
<evidence type="ECO:0000256" key="7">
    <source>
        <dbReference type="ARBA" id="ARBA00022801"/>
    </source>
</evidence>
<evidence type="ECO:0000256" key="12">
    <source>
        <dbReference type="ARBA" id="ARBA00029354"/>
    </source>
</evidence>